<name>A0ABS6GKS0_9BACI</name>
<dbReference type="Proteomes" id="UP000812672">
    <property type="component" value="Unassembled WGS sequence"/>
</dbReference>
<comment type="caution">
    <text evidence="1">The sequence shown here is derived from an EMBL/GenBank/DDBJ whole genome shotgun (WGS) entry which is preliminary data.</text>
</comment>
<keyword evidence="2" id="KW-1185">Reference proteome</keyword>
<dbReference type="EMBL" id="JAHLZF010000002">
    <property type="protein sequence ID" value="MBU6079738.1"/>
    <property type="molecule type" value="Genomic_DNA"/>
</dbReference>
<dbReference type="RefSeq" id="WP_216686603.1">
    <property type="nucleotide sequence ID" value="NZ_CAUPKR010000019.1"/>
</dbReference>
<proteinExistence type="predicted"/>
<evidence type="ECO:0000313" key="2">
    <source>
        <dbReference type="Proteomes" id="UP000812672"/>
    </source>
</evidence>
<accession>A0ABS6GKS0</accession>
<evidence type="ECO:0000313" key="1">
    <source>
        <dbReference type="EMBL" id="MBU6079738.1"/>
    </source>
</evidence>
<protein>
    <submittedName>
        <fullName evidence="1">Uncharacterized protein</fullName>
    </submittedName>
</protein>
<reference evidence="1 2" key="1">
    <citation type="journal article" date="2011" name="Int. J. Syst. Evol. Microbiol.">
        <title>Allobacillus halotolerans gen. nov., sp. nov. isolated from shrimp paste.</title>
        <authorList>
            <person name="Sheu S.Y."/>
            <person name="Arun A.B."/>
            <person name="Jiang S.R."/>
            <person name="Young C.C."/>
            <person name="Chen W.M."/>
        </authorList>
    </citation>
    <scope>NUCLEOTIDE SEQUENCE [LARGE SCALE GENOMIC DNA]</scope>
    <source>
        <strain evidence="1 2">LMG 24826</strain>
    </source>
</reference>
<gene>
    <name evidence="1" type="ORF">KQ486_01785</name>
</gene>
<organism evidence="1 2">
    <name type="scientific">Allobacillus halotolerans</name>
    <dbReference type="NCBI Taxonomy" id="570278"/>
    <lineage>
        <taxon>Bacteria</taxon>
        <taxon>Bacillati</taxon>
        <taxon>Bacillota</taxon>
        <taxon>Bacilli</taxon>
        <taxon>Bacillales</taxon>
        <taxon>Bacillaceae</taxon>
        <taxon>Allobacillus</taxon>
    </lineage>
</organism>
<sequence>MTYLSRPSSRQTKSTTLLVGIAFLQGSFRTSIQDRSNNVTKKDLIILGNLLQNTETYDTLGLSNFKI</sequence>